<evidence type="ECO:0000256" key="1">
    <source>
        <dbReference type="ARBA" id="ARBA00004852"/>
    </source>
</evidence>
<evidence type="ECO:0000259" key="8">
    <source>
        <dbReference type="Pfam" id="PF00185"/>
    </source>
</evidence>
<evidence type="ECO:0000256" key="6">
    <source>
        <dbReference type="ARBA" id="ARBA00048859"/>
    </source>
</evidence>
<dbReference type="GO" id="GO:0006207">
    <property type="term" value="P:'de novo' pyrimidine nucleobase biosynthetic process"/>
    <property type="evidence" value="ECO:0007669"/>
    <property type="project" value="InterPro"/>
</dbReference>
<feature type="binding site" evidence="7">
    <location>
        <position position="268"/>
    </location>
    <ligand>
        <name>carbamoyl phosphate</name>
        <dbReference type="ChEBI" id="CHEBI:58228"/>
    </ligand>
</feature>
<dbReference type="InterPro" id="IPR006130">
    <property type="entry name" value="Asp/Orn_carbamoylTrfase"/>
</dbReference>
<comment type="subunit">
    <text evidence="7">Heterododecamer (2C3:3R2) of six catalytic PyrB chains organized as two trimers (C3), and six regulatory PyrI chains organized as three dimers (R2).</text>
</comment>
<feature type="binding site" evidence="7">
    <location>
        <position position="104"/>
    </location>
    <ligand>
        <name>carbamoyl phosphate</name>
        <dbReference type="ChEBI" id="CHEBI:58228"/>
    </ligand>
</feature>
<dbReference type="SUPFAM" id="SSF53671">
    <property type="entry name" value="Aspartate/ornithine carbamoyltransferase"/>
    <property type="match status" value="1"/>
</dbReference>
<comment type="catalytic activity">
    <reaction evidence="6 7">
        <text>carbamoyl phosphate + L-aspartate = N-carbamoyl-L-aspartate + phosphate + H(+)</text>
        <dbReference type="Rhea" id="RHEA:20013"/>
        <dbReference type="ChEBI" id="CHEBI:15378"/>
        <dbReference type="ChEBI" id="CHEBI:29991"/>
        <dbReference type="ChEBI" id="CHEBI:32814"/>
        <dbReference type="ChEBI" id="CHEBI:43474"/>
        <dbReference type="ChEBI" id="CHEBI:58228"/>
        <dbReference type="EC" id="2.1.3.2"/>
    </reaction>
</comment>
<feature type="binding site" evidence="7">
    <location>
        <position position="135"/>
    </location>
    <ligand>
        <name>carbamoyl phosphate</name>
        <dbReference type="ChEBI" id="CHEBI:58228"/>
    </ligand>
</feature>
<dbReference type="EMBL" id="CP049055">
    <property type="protein sequence ID" value="QII12507.1"/>
    <property type="molecule type" value="Genomic_DNA"/>
</dbReference>
<protein>
    <recommendedName>
        <fullName evidence="7">Aspartate carbamoyltransferase</fullName>
        <ecNumber evidence="7">2.1.3.2</ecNumber>
    </recommendedName>
    <alternativeName>
        <fullName evidence="7">Aspartate transcarbamylase</fullName>
        <shortName evidence="7">ATCase</shortName>
    </alternativeName>
</protein>
<accession>A0A2C9CAR9</accession>
<dbReference type="PROSITE" id="PS00097">
    <property type="entry name" value="CARBAMOYLTRANSFERASE"/>
    <property type="match status" value="1"/>
</dbReference>
<feature type="binding site" evidence="7">
    <location>
        <position position="165"/>
    </location>
    <ligand>
        <name>L-aspartate</name>
        <dbReference type="ChEBI" id="CHEBI:29991"/>
    </ligand>
</feature>
<evidence type="ECO:0000256" key="2">
    <source>
        <dbReference type="ARBA" id="ARBA00008896"/>
    </source>
</evidence>
<dbReference type="UniPathway" id="UPA00070">
    <property type="reaction ID" value="UER00116"/>
</dbReference>
<reference evidence="10 13" key="3">
    <citation type="submission" date="2020-02" db="EMBL/GenBank/DDBJ databases">
        <title>Newly sequenced genome of strain CSTR1 showed variability in Candidatus Kuenenia stuttgartiensis genomes.</title>
        <authorList>
            <person name="Ding C."/>
            <person name="Adrian L."/>
        </authorList>
    </citation>
    <scope>NUCLEOTIDE SEQUENCE [LARGE SCALE GENOMIC DNA]</scope>
    <source>
        <strain evidence="10 13">CSTR1</strain>
    </source>
</reference>
<evidence type="ECO:0000256" key="3">
    <source>
        <dbReference type="ARBA" id="ARBA00022679"/>
    </source>
</evidence>
<dbReference type="Pfam" id="PF02729">
    <property type="entry name" value="OTCace_N"/>
    <property type="match status" value="1"/>
</dbReference>
<keyword evidence="3 7" id="KW-0808">Transferase</keyword>
<proteinExistence type="inferred from homology"/>
<reference evidence="12" key="2">
    <citation type="submission" date="2017-10" db="EMBL/GenBank/DDBJ databases">
        <authorList>
            <person name="Frank J."/>
        </authorList>
    </citation>
    <scope>NUCLEOTIDE SEQUENCE [LARGE SCALE GENOMIC DNA]</scope>
</reference>
<evidence type="ECO:0000256" key="5">
    <source>
        <dbReference type="ARBA" id="ARBA00043884"/>
    </source>
</evidence>
<feature type="binding site" evidence="7">
    <location>
        <position position="267"/>
    </location>
    <ligand>
        <name>carbamoyl phosphate</name>
        <dbReference type="ChEBI" id="CHEBI:58228"/>
    </ligand>
</feature>
<dbReference type="Gene3D" id="3.40.50.1370">
    <property type="entry name" value="Aspartate/ornithine carbamoyltransferase"/>
    <property type="match status" value="2"/>
</dbReference>
<dbReference type="FunFam" id="3.40.50.1370:FF:000002">
    <property type="entry name" value="Aspartate carbamoyltransferase 2"/>
    <property type="match status" value="1"/>
</dbReference>
<dbReference type="InterPro" id="IPR002082">
    <property type="entry name" value="Asp_carbamoyltransf"/>
</dbReference>
<dbReference type="GO" id="GO:0016597">
    <property type="term" value="F:amino acid binding"/>
    <property type="evidence" value="ECO:0007669"/>
    <property type="project" value="InterPro"/>
</dbReference>
<organism evidence="11 12">
    <name type="scientific">Kuenenia stuttgartiensis</name>
    <dbReference type="NCBI Taxonomy" id="174633"/>
    <lineage>
        <taxon>Bacteria</taxon>
        <taxon>Pseudomonadati</taxon>
        <taxon>Planctomycetota</taxon>
        <taxon>Candidatus Brocadiia</taxon>
        <taxon>Candidatus Brocadiales</taxon>
        <taxon>Candidatus Brocadiaceae</taxon>
        <taxon>Candidatus Kuenenia</taxon>
    </lineage>
</organism>
<dbReference type="InterPro" id="IPR006131">
    <property type="entry name" value="Asp_carbamoyltransf_Asp/Orn-bd"/>
</dbReference>
<dbReference type="PRINTS" id="PR00100">
    <property type="entry name" value="AOTCASE"/>
</dbReference>
<evidence type="ECO:0000256" key="7">
    <source>
        <dbReference type="HAMAP-Rule" id="MF_00001"/>
    </source>
</evidence>
<dbReference type="InterPro" id="IPR036901">
    <property type="entry name" value="Asp/Orn_carbamoylTrfase_sf"/>
</dbReference>
<dbReference type="PANTHER" id="PTHR45753">
    <property type="entry name" value="ORNITHINE CARBAMOYLTRANSFERASE, MITOCHONDRIAL"/>
    <property type="match status" value="1"/>
</dbReference>
<dbReference type="InterPro" id="IPR006132">
    <property type="entry name" value="Asp/Orn_carbamoyltranf_P-bd"/>
</dbReference>
<dbReference type="HAMAP" id="MF_00001">
    <property type="entry name" value="Asp_carb_tr"/>
    <property type="match status" value="1"/>
</dbReference>
<feature type="domain" description="Aspartate/ornithine carbamoyltransferase Asp/Orn-binding" evidence="8">
    <location>
        <begin position="151"/>
        <end position="302"/>
    </location>
</feature>
<feature type="binding site" evidence="7">
    <location>
        <position position="55"/>
    </location>
    <ligand>
        <name>carbamoyl phosphate</name>
        <dbReference type="ChEBI" id="CHEBI:58228"/>
    </ligand>
</feature>
<comment type="similarity">
    <text evidence="2 7">Belongs to the aspartate/ornithine carbamoyltransferase superfamily. ATCase family.</text>
</comment>
<feature type="binding site" evidence="7">
    <location>
        <position position="83"/>
    </location>
    <ligand>
        <name>L-aspartate</name>
        <dbReference type="ChEBI" id="CHEBI:29991"/>
    </ligand>
</feature>
<keyword evidence="12" id="KW-1185">Reference proteome</keyword>
<evidence type="ECO:0000256" key="4">
    <source>
        <dbReference type="ARBA" id="ARBA00022975"/>
    </source>
</evidence>
<feature type="binding site" evidence="7">
    <location>
        <position position="132"/>
    </location>
    <ligand>
        <name>carbamoyl phosphate</name>
        <dbReference type="ChEBI" id="CHEBI:58228"/>
    </ligand>
</feature>
<comment type="function">
    <text evidence="5 7">Catalyzes the condensation of carbamoyl phosphate and aspartate to form carbamoyl aspartate and inorganic phosphate, the committed step in the de novo pyrimidine nucleotide biosynthesis pathway.</text>
</comment>
<feature type="binding site" evidence="7">
    <location>
        <position position="226"/>
    </location>
    <ligand>
        <name>L-aspartate</name>
        <dbReference type="ChEBI" id="CHEBI:29991"/>
    </ligand>
</feature>
<dbReference type="NCBIfam" id="TIGR00670">
    <property type="entry name" value="asp_carb_tr"/>
    <property type="match status" value="1"/>
</dbReference>
<dbReference type="Pfam" id="PF00185">
    <property type="entry name" value="OTCace"/>
    <property type="match status" value="1"/>
</dbReference>
<feature type="domain" description="Aspartate/ornithine carbamoyltransferase carbamoyl-P binding" evidence="9">
    <location>
        <begin position="7"/>
        <end position="144"/>
    </location>
</feature>
<dbReference type="EC" id="2.1.3.2" evidence="7"/>
<name>A0A2C9CAR9_KUEST</name>
<dbReference type="GO" id="GO:0044205">
    <property type="term" value="P:'de novo' UMP biosynthetic process"/>
    <property type="evidence" value="ECO:0007669"/>
    <property type="project" value="UniProtKB-UniRule"/>
</dbReference>
<dbReference type="Proteomes" id="UP000221734">
    <property type="component" value="Chromosome Kuenenia_stuttgartiensis_MBR1"/>
</dbReference>
<dbReference type="GO" id="GO:0006520">
    <property type="term" value="P:amino acid metabolic process"/>
    <property type="evidence" value="ECO:0007669"/>
    <property type="project" value="InterPro"/>
</dbReference>
<evidence type="ECO:0000313" key="11">
    <source>
        <dbReference type="EMBL" id="SOH02796.1"/>
    </source>
</evidence>
<feature type="binding site" evidence="7">
    <location>
        <position position="54"/>
    </location>
    <ligand>
        <name>carbamoyl phosphate</name>
        <dbReference type="ChEBI" id="CHEBI:58228"/>
    </ligand>
</feature>
<reference evidence="11" key="1">
    <citation type="submission" date="2017-10" db="EMBL/GenBank/DDBJ databases">
        <authorList>
            <person name="Banno H."/>
            <person name="Chua N.-H."/>
        </authorList>
    </citation>
    <scope>NUCLEOTIDE SEQUENCE [LARGE SCALE GENOMIC DNA]</scope>
    <source>
        <strain evidence="11">Kuenenia_mbr1_ru-nijmegen</strain>
    </source>
</reference>
<dbReference type="PANTHER" id="PTHR45753:SF6">
    <property type="entry name" value="ASPARTATE CARBAMOYLTRANSFERASE"/>
    <property type="match status" value="1"/>
</dbReference>
<gene>
    <name evidence="7 11" type="primary">pyrB</name>
    <name evidence="10" type="ORF">KsCSTR_31280</name>
    <name evidence="11" type="ORF">KSMBR1_0280</name>
</gene>
<dbReference type="PRINTS" id="PR00101">
    <property type="entry name" value="ATCASE"/>
</dbReference>
<evidence type="ECO:0000313" key="12">
    <source>
        <dbReference type="Proteomes" id="UP000221734"/>
    </source>
</evidence>
<dbReference type="NCBIfam" id="NF002032">
    <property type="entry name" value="PRK00856.1"/>
    <property type="match status" value="1"/>
</dbReference>
<dbReference type="Proteomes" id="UP000501926">
    <property type="component" value="Chromosome"/>
</dbReference>
<dbReference type="EMBL" id="LT934425">
    <property type="protein sequence ID" value="SOH02796.1"/>
    <property type="molecule type" value="Genomic_DNA"/>
</dbReference>
<evidence type="ECO:0000313" key="10">
    <source>
        <dbReference type="EMBL" id="QII12507.1"/>
    </source>
</evidence>
<evidence type="ECO:0000313" key="13">
    <source>
        <dbReference type="Proteomes" id="UP000501926"/>
    </source>
</evidence>
<evidence type="ECO:0000259" key="9">
    <source>
        <dbReference type="Pfam" id="PF02729"/>
    </source>
</evidence>
<comment type="pathway">
    <text evidence="1 7">Pyrimidine metabolism; UMP biosynthesis via de novo pathway; (S)-dihydroorotate from bicarbonate: step 2/3.</text>
</comment>
<keyword evidence="4 7" id="KW-0665">Pyrimidine biosynthesis</keyword>
<dbReference type="GO" id="GO:0004070">
    <property type="term" value="F:aspartate carbamoyltransferase activity"/>
    <property type="evidence" value="ECO:0007669"/>
    <property type="project" value="UniProtKB-UniRule"/>
</dbReference>
<sequence>MISFKQRDIISILHFNKEEILYILDVTKRMEQTDYSQILKGKVLSVLFFEPSTRTRLSFEAAMKRLGGMVIGFAESGATSIAKGESFSDSLKTIEGYCDVVVLRHYLEGAAQLAADIVNVPVINAGDGSNQHPTQTFLDLYTILKTKGILEGLKIGFLGDLKYGRTVHSLAYALAYFGAEMYFISPPNLRMPNDCMEELKKRRVTCHEAESLQGIGKQLDVIYCTRIQEERFADPIEFEKVRGIYRLSKPMIEGLGVKDDLKIMHPLPRVDEMDESLDGTNYAVYFDQVRNGVPVRKAILAAVLGATE</sequence>
<dbReference type="KEGG" id="kst:KSMBR1_0280"/>
<dbReference type="AlphaFoldDB" id="A0A2C9CAR9"/>
<dbReference type="FunFam" id="3.40.50.1370:FF:000001">
    <property type="entry name" value="Aspartate carbamoyltransferase"/>
    <property type="match status" value="1"/>
</dbReference>